<dbReference type="PANTHER" id="PTHR30373">
    <property type="entry name" value="UPF0603 PROTEIN YGCG"/>
    <property type="match status" value="1"/>
</dbReference>
<dbReference type="PANTHER" id="PTHR30373:SF2">
    <property type="entry name" value="UPF0603 PROTEIN YGCG"/>
    <property type="match status" value="1"/>
</dbReference>
<dbReference type="Proteomes" id="UP001220478">
    <property type="component" value="Chromosome"/>
</dbReference>
<name>A0ABY8C8P6_9FIRM</name>
<keyword evidence="1" id="KW-0812">Transmembrane</keyword>
<feature type="domain" description="TPM" evidence="2">
    <location>
        <begin position="48"/>
        <end position="167"/>
    </location>
</feature>
<protein>
    <submittedName>
        <fullName evidence="3">TPM domain-containing protein</fullName>
    </submittedName>
</protein>
<sequence length="316" mass="34961">MQVLMRRLRTLIIAIVLSAICVSVFFLRSYRREQTVYPQATKLFYAADYSHVWHDTTIKHIVSEALELYKQTRAQVVVASVPDTQNDSLEKYSINIANKWQIGDRNLNNGILLLFTTGEPHVRLEVGKGLEGVINDGKAGRILDDYVVKYKDKRQWDKAALAGFNAVCRELYRYYNLPLPASLKFNAPMADFRHGGKALQEDLTFPAPEVIYNKQPLWLQWLLACLKFLGILVICAVIFRCLKSAAASRNMTVKMLIYCILFGSPYRSRYARNQGGLIGLVSAVLEGMGRSSGGGGFSGGGFSGGGGGFSGGGASR</sequence>
<dbReference type="RefSeq" id="WP_315571572.1">
    <property type="nucleotide sequence ID" value="NZ_CP118868.1"/>
</dbReference>
<feature type="transmembrane region" description="Helical" evidence="1">
    <location>
        <begin position="218"/>
        <end position="242"/>
    </location>
</feature>
<gene>
    <name evidence="3" type="ORF">PYS61_05910</name>
</gene>
<organism evidence="3 4">
    <name type="scientific">Amygdalobacter indicium</name>
    <dbReference type="NCBI Taxonomy" id="3029272"/>
    <lineage>
        <taxon>Bacteria</taxon>
        <taxon>Bacillati</taxon>
        <taxon>Bacillota</taxon>
        <taxon>Clostridia</taxon>
        <taxon>Eubacteriales</taxon>
        <taxon>Oscillospiraceae</taxon>
        <taxon>Amygdalobacter</taxon>
    </lineage>
</organism>
<evidence type="ECO:0000313" key="3">
    <source>
        <dbReference type="EMBL" id="WEG35460.1"/>
    </source>
</evidence>
<keyword evidence="1" id="KW-1133">Transmembrane helix</keyword>
<keyword evidence="4" id="KW-1185">Reference proteome</keyword>
<dbReference type="EMBL" id="CP118868">
    <property type="protein sequence ID" value="WEG35460.1"/>
    <property type="molecule type" value="Genomic_DNA"/>
</dbReference>
<dbReference type="Gene3D" id="3.10.310.50">
    <property type="match status" value="1"/>
</dbReference>
<evidence type="ECO:0000313" key="4">
    <source>
        <dbReference type="Proteomes" id="UP001220478"/>
    </source>
</evidence>
<evidence type="ECO:0000259" key="2">
    <source>
        <dbReference type="Pfam" id="PF04536"/>
    </source>
</evidence>
<keyword evidence="1" id="KW-0472">Membrane</keyword>
<feature type="transmembrane region" description="Helical" evidence="1">
    <location>
        <begin position="12"/>
        <end position="30"/>
    </location>
</feature>
<dbReference type="Pfam" id="PF04536">
    <property type="entry name" value="TPM_phosphatase"/>
    <property type="match status" value="1"/>
</dbReference>
<evidence type="ECO:0000256" key="1">
    <source>
        <dbReference type="SAM" id="Phobius"/>
    </source>
</evidence>
<reference evidence="3 4" key="1">
    <citation type="submission" date="2023-02" db="EMBL/GenBank/DDBJ databases">
        <title>Novel Oscillospiraceae bacterial genomes.</title>
        <authorList>
            <person name="Srinivasan S."/>
            <person name="Austin M.N."/>
            <person name="Fiedler T.L."/>
            <person name="Strenk S.M."/>
            <person name="Agnew K.J."/>
            <person name="Nagana Gowda G.A."/>
            <person name="Raftery D."/>
            <person name="Beamer M.A."/>
            <person name="Achilles S.L."/>
            <person name="Wiesenfeld H.C."/>
            <person name="Fredricks D.N."/>
            <person name="Hillier S.L."/>
        </authorList>
    </citation>
    <scope>NUCLEOTIDE SEQUENCE [LARGE SCALE GENOMIC DNA]</scope>
    <source>
        <strain evidence="3 4">CHIC02 1186E3-8</strain>
    </source>
</reference>
<proteinExistence type="predicted"/>
<dbReference type="InterPro" id="IPR007621">
    <property type="entry name" value="TPM_dom"/>
</dbReference>
<accession>A0ABY8C8P6</accession>